<evidence type="ECO:0000313" key="2">
    <source>
        <dbReference type="RefSeq" id="XP_024935572.1"/>
    </source>
</evidence>
<gene>
    <name evidence="2" type="primary">LOC112493639</name>
</gene>
<proteinExistence type="predicted"/>
<dbReference type="KEGG" id="ccin:112493639"/>
<evidence type="ECO:0000313" key="1">
    <source>
        <dbReference type="Proteomes" id="UP000694920"/>
    </source>
</evidence>
<keyword evidence="1" id="KW-1185">Reference proteome</keyword>
<dbReference type="RefSeq" id="XP_024935572.1">
    <property type="nucleotide sequence ID" value="XM_025079804.1"/>
</dbReference>
<dbReference type="GeneID" id="112493639"/>
<name>A0AAJ7VWN9_CEPCN</name>
<sequence>MLRDVRAGLTSISLTTNLTPLLCCTQTEFSYHAHKFQLSSNFGHKDRCNENRFPVPVLLQQPVVLDDIQLAKGNPAEAVDYSVNSRSLELGLSLEWQRTPSSGQKTYADVVQETGKSIDAGRPCGKIDQQAGNISDKTMKAQEDYRRISDGVEYFEDETEDIRNFVIRAHNYQNPVHRLQTSNSSTPSTFSEDSHISGCSDGTRLCRMAEKFCFEELENAAFFRAFDEYNRYRRRMAYTRRFLSSVEDSRSSELTVFTAFSLDNCDVDCSWMFDGEDRECSSIERSELAGTDSDSSVDIALKKGRGAFKVLKNFRECTSSTKALYTNSWRPGEIYLLRRRHSMKNV</sequence>
<dbReference type="Proteomes" id="UP000694920">
    <property type="component" value="Unplaced"/>
</dbReference>
<organism evidence="1 2">
    <name type="scientific">Cephus cinctus</name>
    <name type="common">Wheat stem sawfly</name>
    <dbReference type="NCBI Taxonomy" id="211228"/>
    <lineage>
        <taxon>Eukaryota</taxon>
        <taxon>Metazoa</taxon>
        <taxon>Ecdysozoa</taxon>
        <taxon>Arthropoda</taxon>
        <taxon>Hexapoda</taxon>
        <taxon>Insecta</taxon>
        <taxon>Pterygota</taxon>
        <taxon>Neoptera</taxon>
        <taxon>Endopterygota</taxon>
        <taxon>Hymenoptera</taxon>
        <taxon>Cephoidea</taxon>
        <taxon>Cephidae</taxon>
        <taxon>Cephus</taxon>
    </lineage>
</organism>
<protein>
    <submittedName>
        <fullName evidence="2">Uncharacterized protein LOC112493639</fullName>
    </submittedName>
</protein>
<reference evidence="2" key="1">
    <citation type="submission" date="2025-08" db="UniProtKB">
        <authorList>
            <consortium name="RefSeq"/>
        </authorList>
    </citation>
    <scope>IDENTIFICATION</scope>
</reference>
<accession>A0AAJ7VWN9</accession>
<dbReference type="AlphaFoldDB" id="A0AAJ7VWN9"/>